<dbReference type="HOGENOM" id="CLU_2979314_0_0_1"/>
<feature type="region of interest" description="Disordered" evidence="1">
    <location>
        <begin position="1"/>
        <end position="30"/>
    </location>
</feature>
<keyword evidence="3" id="KW-1185">Reference proteome</keyword>
<name>A0A0C3BXH9_HEBCY</name>
<dbReference type="AlphaFoldDB" id="A0A0C3BXH9"/>
<evidence type="ECO:0000256" key="1">
    <source>
        <dbReference type="SAM" id="MobiDB-lite"/>
    </source>
</evidence>
<accession>A0A0C3BXH9</accession>
<gene>
    <name evidence="2" type="ORF">M413DRAFT_145871</name>
</gene>
<evidence type="ECO:0000313" key="2">
    <source>
        <dbReference type="EMBL" id="KIM41295.1"/>
    </source>
</evidence>
<reference evidence="2 3" key="1">
    <citation type="submission" date="2014-04" db="EMBL/GenBank/DDBJ databases">
        <authorList>
            <consortium name="DOE Joint Genome Institute"/>
            <person name="Kuo A."/>
            <person name="Gay G."/>
            <person name="Dore J."/>
            <person name="Kohler A."/>
            <person name="Nagy L.G."/>
            <person name="Floudas D."/>
            <person name="Copeland A."/>
            <person name="Barry K.W."/>
            <person name="Cichocki N."/>
            <person name="Veneault-Fourrey C."/>
            <person name="LaButti K."/>
            <person name="Lindquist E.A."/>
            <person name="Lipzen A."/>
            <person name="Lundell T."/>
            <person name="Morin E."/>
            <person name="Murat C."/>
            <person name="Sun H."/>
            <person name="Tunlid A."/>
            <person name="Henrissat B."/>
            <person name="Grigoriev I.V."/>
            <person name="Hibbett D.S."/>
            <person name="Martin F."/>
            <person name="Nordberg H.P."/>
            <person name="Cantor M.N."/>
            <person name="Hua S.X."/>
        </authorList>
    </citation>
    <scope>NUCLEOTIDE SEQUENCE [LARGE SCALE GENOMIC DNA]</scope>
    <source>
        <strain evidence="3">h7</strain>
    </source>
</reference>
<protein>
    <submittedName>
        <fullName evidence="2">Uncharacterized protein</fullName>
    </submittedName>
</protein>
<dbReference type="EMBL" id="KN831780">
    <property type="protein sequence ID" value="KIM41295.1"/>
    <property type="molecule type" value="Genomic_DNA"/>
</dbReference>
<organism evidence="2 3">
    <name type="scientific">Hebeloma cylindrosporum</name>
    <dbReference type="NCBI Taxonomy" id="76867"/>
    <lineage>
        <taxon>Eukaryota</taxon>
        <taxon>Fungi</taxon>
        <taxon>Dikarya</taxon>
        <taxon>Basidiomycota</taxon>
        <taxon>Agaricomycotina</taxon>
        <taxon>Agaricomycetes</taxon>
        <taxon>Agaricomycetidae</taxon>
        <taxon>Agaricales</taxon>
        <taxon>Agaricineae</taxon>
        <taxon>Hymenogastraceae</taxon>
        <taxon>Hebeloma</taxon>
    </lineage>
</organism>
<sequence>MDPSRTTKDIVESDLSKRGPTTNKEDKSDGRLLELGYSPEFRREMSFFGVLGMSFCAI</sequence>
<reference evidence="3" key="2">
    <citation type="submission" date="2015-01" db="EMBL/GenBank/DDBJ databases">
        <title>Evolutionary Origins and Diversification of the Mycorrhizal Mutualists.</title>
        <authorList>
            <consortium name="DOE Joint Genome Institute"/>
            <consortium name="Mycorrhizal Genomics Consortium"/>
            <person name="Kohler A."/>
            <person name="Kuo A."/>
            <person name="Nagy L.G."/>
            <person name="Floudas D."/>
            <person name="Copeland A."/>
            <person name="Barry K.W."/>
            <person name="Cichocki N."/>
            <person name="Veneault-Fourrey C."/>
            <person name="LaButti K."/>
            <person name="Lindquist E.A."/>
            <person name="Lipzen A."/>
            <person name="Lundell T."/>
            <person name="Morin E."/>
            <person name="Murat C."/>
            <person name="Riley R."/>
            <person name="Ohm R."/>
            <person name="Sun H."/>
            <person name="Tunlid A."/>
            <person name="Henrissat B."/>
            <person name="Grigoriev I.V."/>
            <person name="Hibbett D.S."/>
            <person name="Martin F."/>
        </authorList>
    </citation>
    <scope>NUCLEOTIDE SEQUENCE [LARGE SCALE GENOMIC DNA]</scope>
    <source>
        <strain evidence="3">h7</strain>
    </source>
</reference>
<dbReference type="Proteomes" id="UP000053424">
    <property type="component" value="Unassembled WGS sequence"/>
</dbReference>
<evidence type="ECO:0000313" key="3">
    <source>
        <dbReference type="Proteomes" id="UP000053424"/>
    </source>
</evidence>
<dbReference type="OrthoDB" id="3257095at2759"/>
<proteinExistence type="predicted"/>